<dbReference type="AlphaFoldDB" id="A0A7L7TMR4"/>
<geneLocation type="plasmid" evidence="1">
    <name>pMG4_1215</name>
</geneLocation>
<protein>
    <submittedName>
        <fullName evidence="1">Phage-related protein</fullName>
    </submittedName>
</protein>
<dbReference type="EMBL" id="MK569690">
    <property type="protein sequence ID" value="QOC74129.1"/>
    <property type="molecule type" value="Genomic_DNA"/>
</dbReference>
<evidence type="ECO:0000313" key="1">
    <source>
        <dbReference type="EMBL" id="QOC74129.1"/>
    </source>
</evidence>
<reference evidence="1" key="1">
    <citation type="submission" date="2019-02" db="EMBL/GenBank/DDBJ databases">
        <authorList>
            <person name="Taiaroa G."/>
            <person name="Butler M."/>
            <person name="Lamont I."/>
            <person name="Black M."/>
            <person name="Poulter J."/>
            <person name="Zhao M."/>
            <person name="Poulter R."/>
        </authorList>
    </citation>
    <scope>NUCLEOTIDE SEQUENCE</scope>
    <source>
        <strain evidence="1">1215</strain>
        <plasmid evidence="1">pMG4_1215</plasmid>
    </source>
</reference>
<proteinExistence type="predicted"/>
<sequence>MTPIKELPILFSAPMVRAIREGMKVVTRRPVKGQYLEGPWSVREAVAPQNARHTHDWWLPDATQPYAALPACPYGVPGDLLWVRESFWQAGEWVANYPEDDTGSWAGTRRVHYRADGTPPNEPNDHYPEGLRNGAYSAANPARIWRARPSIHMPRWASRILLQITDIRVERLHDISRSEIRSEGLQCPAEYSSDDVSPNYRDWYPAAFRELWKSTGGNWEANPWVWVIQFKQVASTVPVPNRPRLLQTEVA</sequence>
<organism evidence="1">
    <name type="scientific">Pseudomonas syringae pv. actinidiae</name>
    <dbReference type="NCBI Taxonomy" id="103796"/>
    <lineage>
        <taxon>Bacteria</taxon>
        <taxon>Pseudomonadati</taxon>
        <taxon>Pseudomonadota</taxon>
        <taxon>Gammaproteobacteria</taxon>
        <taxon>Pseudomonadales</taxon>
        <taxon>Pseudomonadaceae</taxon>
        <taxon>Pseudomonas</taxon>
        <taxon>Pseudomonas syringae</taxon>
    </lineage>
</organism>
<name>A0A7L7TMR4_PSESF</name>
<keyword evidence="1" id="KW-0614">Plasmid</keyword>
<dbReference type="RefSeq" id="WP_193838661.1">
    <property type="nucleotide sequence ID" value="NZ_MK569690.1"/>
</dbReference>
<accession>A0A7L7TMR4</accession>